<accession>A0AAD7WBF0</accession>
<dbReference type="EMBL" id="JAINUG010000178">
    <property type="protein sequence ID" value="KAJ8389759.1"/>
    <property type="molecule type" value="Genomic_DNA"/>
</dbReference>
<name>A0AAD7WBF0_9TELE</name>
<gene>
    <name evidence="2" type="ORF">AAFF_G00114650</name>
</gene>
<comment type="caution">
    <text evidence="2">The sequence shown here is derived from an EMBL/GenBank/DDBJ whole genome shotgun (WGS) entry which is preliminary data.</text>
</comment>
<feature type="compositionally biased region" description="Low complexity" evidence="1">
    <location>
        <begin position="29"/>
        <end position="41"/>
    </location>
</feature>
<feature type="region of interest" description="Disordered" evidence="1">
    <location>
        <begin position="21"/>
        <end position="41"/>
    </location>
</feature>
<dbReference type="Proteomes" id="UP001221898">
    <property type="component" value="Unassembled WGS sequence"/>
</dbReference>
<organism evidence="2 3">
    <name type="scientific">Aldrovandia affinis</name>
    <dbReference type="NCBI Taxonomy" id="143900"/>
    <lineage>
        <taxon>Eukaryota</taxon>
        <taxon>Metazoa</taxon>
        <taxon>Chordata</taxon>
        <taxon>Craniata</taxon>
        <taxon>Vertebrata</taxon>
        <taxon>Euteleostomi</taxon>
        <taxon>Actinopterygii</taxon>
        <taxon>Neopterygii</taxon>
        <taxon>Teleostei</taxon>
        <taxon>Notacanthiformes</taxon>
        <taxon>Halosauridae</taxon>
        <taxon>Aldrovandia</taxon>
    </lineage>
</organism>
<evidence type="ECO:0000313" key="2">
    <source>
        <dbReference type="EMBL" id="KAJ8389759.1"/>
    </source>
</evidence>
<evidence type="ECO:0000313" key="3">
    <source>
        <dbReference type="Proteomes" id="UP001221898"/>
    </source>
</evidence>
<dbReference type="AlphaFoldDB" id="A0AAD7WBF0"/>
<keyword evidence="3" id="KW-1185">Reference proteome</keyword>
<evidence type="ECO:0000256" key="1">
    <source>
        <dbReference type="SAM" id="MobiDB-lite"/>
    </source>
</evidence>
<protein>
    <submittedName>
        <fullName evidence="2">Uncharacterized protein</fullName>
    </submittedName>
</protein>
<reference evidence="2" key="1">
    <citation type="journal article" date="2023" name="Science">
        <title>Genome structures resolve the early diversification of teleost fishes.</title>
        <authorList>
            <person name="Parey E."/>
            <person name="Louis A."/>
            <person name="Montfort J."/>
            <person name="Bouchez O."/>
            <person name="Roques C."/>
            <person name="Iampietro C."/>
            <person name="Lluch J."/>
            <person name="Castinel A."/>
            <person name="Donnadieu C."/>
            <person name="Desvignes T."/>
            <person name="Floi Bucao C."/>
            <person name="Jouanno E."/>
            <person name="Wen M."/>
            <person name="Mejri S."/>
            <person name="Dirks R."/>
            <person name="Jansen H."/>
            <person name="Henkel C."/>
            <person name="Chen W.J."/>
            <person name="Zahm M."/>
            <person name="Cabau C."/>
            <person name="Klopp C."/>
            <person name="Thompson A.W."/>
            <person name="Robinson-Rechavi M."/>
            <person name="Braasch I."/>
            <person name="Lecointre G."/>
            <person name="Bobe J."/>
            <person name="Postlethwait J.H."/>
            <person name="Berthelot C."/>
            <person name="Roest Crollius H."/>
            <person name="Guiguen Y."/>
        </authorList>
    </citation>
    <scope>NUCLEOTIDE SEQUENCE</scope>
    <source>
        <strain evidence="2">NC1722</strain>
    </source>
</reference>
<sequence length="100" mass="10824">MNSKLFTKTLSRDADAGLAEGRAGRRVSLGTGPAALGGAAPRVPLSRTHSVRLRDRSSRFTWCRKLLGPTVPLRAHFGQRAAVLSSFERAARSLPRQNTV</sequence>
<proteinExistence type="predicted"/>